<dbReference type="GO" id="GO:0005829">
    <property type="term" value="C:cytosol"/>
    <property type="evidence" value="ECO:0007669"/>
    <property type="project" value="TreeGrafter"/>
</dbReference>
<proteinExistence type="inferred from homology"/>
<evidence type="ECO:0000256" key="1">
    <source>
        <dbReference type="ARBA" id="ARBA00010552"/>
    </source>
</evidence>
<dbReference type="AlphaFoldDB" id="A0A6J6F8L0"/>
<dbReference type="NCBIfam" id="TIGR00004">
    <property type="entry name" value="Rid family detoxifying hydrolase"/>
    <property type="match status" value="1"/>
</dbReference>
<dbReference type="InterPro" id="IPR006056">
    <property type="entry name" value="RidA"/>
</dbReference>
<dbReference type="PANTHER" id="PTHR11803">
    <property type="entry name" value="2-IMINOBUTANOATE/2-IMINOPROPANOATE DEAMINASE RIDA"/>
    <property type="match status" value="1"/>
</dbReference>
<dbReference type="PANTHER" id="PTHR11803:SF58">
    <property type="entry name" value="PROTEIN HMF1-RELATED"/>
    <property type="match status" value="1"/>
</dbReference>
<sequence>MPRSTVTAPGASAVGPYSHAAEQHGFVYLSGQTPVVPGTATLVAGGIAEQTRQCFANLAAVLSAAGLGFDDVVKCSVFLTDMADFAAMNVVYAEVFTEPYPARTTIGVAALPLGATVEIEMIAARPAG</sequence>
<comment type="similarity">
    <text evidence="1">Belongs to the RutC family.</text>
</comment>
<dbReference type="CDD" id="cd00448">
    <property type="entry name" value="YjgF_YER057c_UK114_family"/>
    <property type="match status" value="1"/>
</dbReference>
<dbReference type="InterPro" id="IPR006175">
    <property type="entry name" value="YjgF/YER057c/UK114"/>
</dbReference>
<name>A0A6J6F8L0_9ZZZZ</name>
<protein>
    <submittedName>
        <fullName evidence="2">Unannotated protein</fullName>
    </submittedName>
</protein>
<dbReference type="Pfam" id="PF01042">
    <property type="entry name" value="Ribonuc_L-PSP"/>
    <property type="match status" value="1"/>
</dbReference>
<dbReference type="GO" id="GO:0019239">
    <property type="term" value="F:deaminase activity"/>
    <property type="evidence" value="ECO:0007669"/>
    <property type="project" value="TreeGrafter"/>
</dbReference>
<organism evidence="2">
    <name type="scientific">freshwater metagenome</name>
    <dbReference type="NCBI Taxonomy" id="449393"/>
    <lineage>
        <taxon>unclassified sequences</taxon>
        <taxon>metagenomes</taxon>
        <taxon>ecological metagenomes</taxon>
    </lineage>
</organism>
<reference evidence="2" key="1">
    <citation type="submission" date="2020-05" db="EMBL/GenBank/DDBJ databases">
        <authorList>
            <person name="Chiriac C."/>
            <person name="Salcher M."/>
            <person name="Ghai R."/>
            <person name="Kavagutti S V."/>
        </authorList>
    </citation>
    <scope>NUCLEOTIDE SEQUENCE</scope>
</reference>
<accession>A0A6J6F8L0</accession>
<dbReference type="InterPro" id="IPR035959">
    <property type="entry name" value="RutC-like_sf"/>
</dbReference>
<dbReference type="Gene3D" id="3.30.1330.40">
    <property type="entry name" value="RutC-like"/>
    <property type="match status" value="1"/>
</dbReference>
<evidence type="ECO:0000313" key="2">
    <source>
        <dbReference type="EMBL" id="CAB4583875.1"/>
    </source>
</evidence>
<dbReference type="SUPFAM" id="SSF55298">
    <property type="entry name" value="YjgF-like"/>
    <property type="match status" value="1"/>
</dbReference>
<gene>
    <name evidence="2" type="ORF">UFOPK1493_03271</name>
</gene>
<dbReference type="FunFam" id="3.30.1330.40:FF:000001">
    <property type="entry name" value="L-PSP family endoribonuclease"/>
    <property type="match status" value="1"/>
</dbReference>
<dbReference type="EMBL" id="CAEZSR010000172">
    <property type="protein sequence ID" value="CAB4583875.1"/>
    <property type="molecule type" value="Genomic_DNA"/>
</dbReference>